<protein>
    <submittedName>
        <fullName evidence="2">Uncharacterized protein</fullName>
    </submittedName>
</protein>
<keyword evidence="3" id="KW-1185">Reference proteome</keyword>
<dbReference type="Proteomes" id="UP001201812">
    <property type="component" value="Unassembled WGS sequence"/>
</dbReference>
<reference evidence="2" key="1">
    <citation type="submission" date="2022-01" db="EMBL/GenBank/DDBJ databases">
        <title>Genome Sequence Resource for Two Populations of Ditylenchus destructor, the Migratory Endoparasitic Phytonematode.</title>
        <authorList>
            <person name="Zhang H."/>
            <person name="Lin R."/>
            <person name="Xie B."/>
        </authorList>
    </citation>
    <scope>NUCLEOTIDE SEQUENCE</scope>
    <source>
        <strain evidence="2">BazhouSP</strain>
    </source>
</reference>
<proteinExistence type="predicted"/>
<dbReference type="EMBL" id="JAKKPZ010000107">
    <property type="protein sequence ID" value="KAI1701966.1"/>
    <property type="molecule type" value="Genomic_DNA"/>
</dbReference>
<evidence type="ECO:0000313" key="3">
    <source>
        <dbReference type="Proteomes" id="UP001201812"/>
    </source>
</evidence>
<dbReference type="AlphaFoldDB" id="A0AAD4MUR2"/>
<feature type="chain" id="PRO_5042153951" evidence="1">
    <location>
        <begin position="22"/>
        <end position="66"/>
    </location>
</feature>
<organism evidence="2 3">
    <name type="scientific">Ditylenchus destructor</name>
    <dbReference type="NCBI Taxonomy" id="166010"/>
    <lineage>
        <taxon>Eukaryota</taxon>
        <taxon>Metazoa</taxon>
        <taxon>Ecdysozoa</taxon>
        <taxon>Nematoda</taxon>
        <taxon>Chromadorea</taxon>
        <taxon>Rhabditida</taxon>
        <taxon>Tylenchina</taxon>
        <taxon>Tylenchomorpha</taxon>
        <taxon>Sphaerularioidea</taxon>
        <taxon>Anguinidae</taxon>
        <taxon>Anguininae</taxon>
        <taxon>Ditylenchus</taxon>
    </lineage>
</organism>
<feature type="signal peptide" evidence="1">
    <location>
        <begin position="1"/>
        <end position="21"/>
    </location>
</feature>
<gene>
    <name evidence="2" type="ORF">DdX_15750</name>
</gene>
<accession>A0AAD4MUR2</accession>
<evidence type="ECO:0000313" key="2">
    <source>
        <dbReference type="EMBL" id="KAI1701966.1"/>
    </source>
</evidence>
<evidence type="ECO:0000256" key="1">
    <source>
        <dbReference type="SAM" id="SignalP"/>
    </source>
</evidence>
<name>A0AAD4MUR2_9BILA</name>
<comment type="caution">
    <text evidence="2">The sequence shown here is derived from an EMBL/GenBank/DDBJ whole genome shotgun (WGS) entry which is preliminary data.</text>
</comment>
<sequence length="66" mass="7419">MLTAFLTFLFILLYKSMEVAADLKSNASNFAALSQSRNTHFDRGNNTGDSWFDNLSPTLQAVLQQF</sequence>
<keyword evidence="1" id="KW-0732">Signal</keyword>